<evidence type="ECO:0000256" key="5">
    <source>
        <dbReference type="SAM" id="MobiDB-lite"/>
    </source>
</evidence>
<comment type="similarity">
    <text evidence="1 4">Belongs to the eukaryotic ribosomal protein eL19 family.</text>
</comment>
<dbReference type="Pfam" id="PF25476">
    <property type="entry name" value="Ribosomal_L19e_C"/>
    <property type="match status" value="1"/>
</dbReference>
<dbReference type="EMBL" id="CM017328">
    <property type="protein sequence ID" value="KAE8124795.1"/>
    <property type="molecule type" value="Genomic_DNA"/>
</dbReference>
<dbReference type="InterPro" id="IPR057260">
    <property type="entry name" value="Ribosomal_L19e_C"/>
</dbReference>
<dbReference type="OrthoDB" id="5407653at2759"/>
<dbReference type="InterPro" id="IPR039547">
    <property type="entry name" value="Ribosomal_eL19"/>
</dbReference>
<feature type="region of interest" description="Disordered" evidence="5">
    <location>
        <begin position="55"/>
        <end position="89"/>
    </location>
</feature>
<evidence type="ECO:0000256" key="4">
    <source>
        <dbReference type="RuleBase" id="RU000574"/>
    </source>
</evidence>
<evidence type="ECO:0000256" key="2">
    <source>
        <dbReference type="ARBA" id="ARBA00022980"/>
    </source>
</evidence>
<dbReference type="SMART" id="SM01416">
    <property type="entry name" value="Ribosomal_L19e"/>
    <property type="match status" value="1"/>
</dbReference>
<dbReference type="InterPro" id="IPR000196">
    <property type="entry name" value="Ribosomal_eL19_dom"/>
</dbReference>
<dbReference type="InterPro" id="IPR023638">
    <property type="entry name" value="Ribosomal_eL19_CS"/>
</dbReference>
<dbReference type="Gene3D" id="1.10.1200.240">
    <property type="match status" value="1"/>
</dbReference>
<gene>
    <name evidence="7" type="ORF">FH972_019648</name>
</gene>
<organism evidence="7 8">
    <name type="scientific">Carpinus fangiana</name>
    <dbReference type="NCBI Taxonomy" id="176857"/>
    <lineage>
        <taxon>Eukaryota</taxon>
        <taxon>Viridiplantae</taxon>
        <taxon>Streptophyta</taxon>
        <taxon>Embryophyta</taxon>
        <taxon>Tracheophyta</taxon>
        <taxon>Spermatophyta</taxon>
        <taxon>Magnoliopsida</taxon>
        <taxon>eudicotyledons</taxon>
        <taxon>Gunneridae</taxon>
        <taxon>Pentapetalae</taxon>
        <taxon>rosids</taxon>
        <taxon>fabids</taxon>
        <taxon>Fagales</taxon>
        <taxon>Betulaceae</taxon>
        <taxon>Carpinus</taxon>
    </lineage>
</organism>
<evidence type="ECO:0000313" key="7">
    <source>
        <dbReference type="EMBL" id="KAE8124795.1"/>
    </source>
</evidence>
<dbReference type="PROSITE" id="PS00526">
    <property type="entry name" value="RIBOSOMAL_L19E"/>
    <property type="match status" value="1"/>
</dbReference>
<dbReference type="Gene3D" id="1.10.1650.10">
    <property type="match status" value="1"/>
</dbReference>
<sequence length="170" mass="20257">MVSQTPQKRLAASVLKCGKRKVWLDPNETNEISMANSRMAIRKLVKDGLIVKKPKKIHSRSRWREAQRAERKGRHSGGDGKRKGTKEARLPSKTLWMRRTRVLRRLLRKYRELKKIDRHTYHEMYMRVKGNVFKNKRLIMENIHKLRAEKARDKPLLHQTLEAMKAKRKD</sequence>
<dbReference type="GO" id="GO:0003729">
    <property type="term" value="F:mRNA binding"/>
    <property type="evidence" value="ECO:0007669"/>
    <property type="project" value="UniProtKB-ARBA"/>
</dbReference>
<evidence type="ECO:0000259" key="6">
    <source>
        <dbReference type="SMART" id="SM01416"/>
    </source>
</evidence>
<evidence type="ECO:0000313" key="8">
    <source>
        <dbReference type="Proteomes" id="UP000327013"/>
    </source>
</evidence>
<feature type="domain" description="Large ribosomal subunit protein eL19" evidence="6">
    <location>
        <begin position="3"/>
        <end position="147"/>
    </location>
</feature>
<dbReference type="PANTHER" id="PTHR10722">
    <property type="entry name" value="60S RIBOSOMAL PROTEIN L19"/>
    <property type="match status" value="1"/>
</dbReference>
<dbReference type="InterPro" id="IPR015972">
    <property type="entry name" value="Ribosomal_eL19_dom1"/>
</dbReference>
<dbReference type="Pfam" id="PF01280">
    <property type="entry name" value="Ribosomal_L19e"/>
    <property type="match status" value="1"/>
</dbReference>
<evidence type="ECO:0000256" key="3">
    <source>
        <dbReference type="ARBA" id="ARBA00023274"/>
    </source>
</evidence>
<dbReference type="GO" id="GO:0006412">
    <property type="term" value="P:translation"/>
    <property type="evidence" value="ECO:0007669"/>
    <property type="project" value="InterPro"/>
</dbReference>
<evidence type="ECO:0000256" key="1">
    <source>
        <dbReference type="ARBA" id="ARBA00011082"/>
    </source>
</evidence>
<dbReference type="InterPro" id="IPR057259">
    <property type="entry name" value="Ribosomal_L19e"/>
</dbReference>
<dbReference type="InterPro" id="IPR035970">
    <property type="entry name" value="60S_ribosomal_eL19_sf"/>
</dbReference>
<dbReference type="GO" id="GO:0003735">
    <property type="term" value="F:structural constituent of ribosome"/>
    <property type="evidence" value="ECO:0007669"/>
    <property type="project" value="InterPro"/>
</dbReference>
<keyword evidence="3 4" id="KW-0687">Ribonucleoprotein</keyword>
<feature type="compositionally biased region" description="Basic and acidic residues" evidence="5">
    <location>
        <begin position="62"/>
        <end position="89"/>
    </location>
</feature>
<dbReference type="FunFam" id="1.10.1200.240:FF:000001">
    <property type="entry name" value="Ribosomal protein L19"/>
    <property type="match status" value="1"/>
</dbReference>
<accession>A0A5N6RR36</accession>
<proteinExistence type="inferred from homology"/>
<name>A0A5N6RR36_9ROSI</name>
<dbReference type="FunFam" id="1.10.1650.10:FF:000001">
    <property type="entry name" value="Ribosomal protein L19"/>
    <property type="match status" value="1"/>
</dbReference>
<protein>
    <recommendedName>
        <fullName evidence="4">Ribosomal protein L19</fullName>
    </recommendedName>
</protein>
<reference evidence="7 8" key="1">
    <citation type="submission" date="2019-06" db="EMBL/GenBank/DDBJ databases">
        <title>A chromosomal-level reference genome of Carpinus fangiana (Coryloideae, Betulaceae).</title>
        <authorList>
            <person name="Yang X."/>
            <person name="Wang Z."/>
            <person name="Zhang L."/>
            <person name="Hao G."/>
            <person name="Liu J."/>
            <person name="Yang Y."/>
        </authorList>
    </citation>
    <scope>NUCLEOTIDE SEQUENCE [LARGE SCALE GENOMIC DNA]</scope>
    <source>
        <strain evidence="7">Cfa_2016G</strain>
        <tissue evidence="7">Leaf</tissue>
    </source>
</reference>
<dbReference type="GO" id="GO:0022625">
    <property type="term" value="C:cytosolic large ribosomal subunit"/>
    <property type="evidence" value="ECO:0007669"/>
    <property type="project" value="InterPro"/>
</dbReference>
<keyword evidence="8" id="KW-1185">Reference proteome</keyword>
<dbReference type="SUPFAM" id="SSF48140">
    <property type="entry name" value="Ribosomal protein L19 (L19e)"/>
    <property type="match status" value="1"/>
</dbReference>
<dbReference type="Proteomes" id="UP000327013">
    <property type="component" value="Chromosome 8"/>
</dbReference>
<dbReference type="NCBIfam" id="NF006343">
    <property type="entry name" value="PRK08570.1"/>
    <property type="match status" value="1"/>
</dbReference>
<keyword evidence="2 4" id="KW-0689">Ribosomal protein</keyword>
<dbReference type="AlphaFoldDB" id="A0A5N6RR36"/>